<feature type="domain" description="TIR" evidence="15">
    <location>
        <begin position="400"/>
        <end position="559"/>
    </location>
</feature>
<evidence type="ECO:0000256" key="1">
    <source>
        <dbReference type="ARBA" id="ARBA00004479"/>
    </source>
</evidence>
<reference evidence="17" key="1">
    <citation type="submission" date="2021-01" db="EMBL/GenBank/DDBJ databases">
        <authorList>
            <person name="Zahm M."/>
            <person name="Roques C."/>
            <person name="Cabau C."/>
            <person name="Klopp C."/>
            <person name="Donnadieu C."/>
            <person name="Jouanno E."/>
            <person name="Lampietro C."/>
            <person name="Louis A."/>
            <person name="Herpin A."/>
            <person name="Echchiki A."/>
            <person name="Berthelot C."/>
            <person name="Parey E."/>
            <person name="Roest-Crollius H."/>
            <person name="Braasch I."/>
            <person name="Postlethwait J."/>
            <person name="Bobe J."/>
            <person name="Montfort J."/>
            <person name="Bouchez O."/>
            <person name="Begum T."/>
            <person name="Mejri S."/>
            <person name="Adams A."/>
            <person name="Chen W.-J."/>
            <person name="Guiguen Y."/>
        </authorList>
    </citation>
    <scope>NUCLEOTIDE SEQUENCE</scope>
    <source>
        <tissue evidence="17">Blood</tissue>
    </source>
</reference>
<keyword evidence="13" id="KW-0393">Immunoglobulin domain</keyword>
<dbReference type="PROSITE" id="PS50104">
    <property type="entry name" value="TIR"/>
    <property type="match status" value="1"/>
</dbReference>
<evidence type="ECO:0000256" key="11">
    <source>
        <dbReference type="ARBA" id="ARBA00023170"/>
    </source>
</evidence>
<dbReference type="EMBL" id="JAERUA010000005">
    <property type="protein sequence ID" value="KAI1899298.1"/>
    <property type="molecule type" value="Genomic_DNA"/>
</dbReference>
<keyword evidence="10" id="KW-1015">Disulfide bond</keyword>
<evidence type="ECO:0000256" key="7">
    <source>
        <dbReference type="ARBA" id="ARBA00022989"/>
    </source>
</evidence>
<dbReference type="Pfam" id="PF01582">
    <property type="entry name" value="TIR"/>
    <property type="match status" value="1"/>
</dbReference>
<evidence type="ECO:0000256" key="13">
    <source>
        <dbReference type="ARBA" id="ARBA00023319"/>
    </source>
</evidence>
<evidence type="ECO:0000256" key="10">
    <source>
        <dbReference type="ARBA" id="ARBA00023157"/>
    </source>
</evidence>
<evidence type="ECO:0000256" key="9">
    <source>
        <dbReference type="ARBA" id="ARBA00023136"/>
    </source>
</evidence>
<accession>A0A8T3DXA6</accession>
<sequence length="577" mass="65363">MKLKEEDFNQTYTCMAYSNKGIVISHFVLQPAEHCKDYGTQFERTFTVPGEAAVLNCSLVSPDVFDTHTTPYNISWYDQRSGTELQGGAGQPWARDTMLWFLNSTLEDAGTYECILRTPSSCFKLASVLIVDPPKTGSCGRPHASIQQLIVNANGFLVCPLLTSMDHVDNFSIQWYKGCEPIHEGDKFAFVGKEKLLLKHVAVNDTGRYTCRMTFDLNGTIAYTAETIEPNVIEQWYQQPIVYEPVNETIKAGYEEHFSKTCRVFVQGKGKTDVEVFWATADESISTNSSDRVHEAPLSKWNVENGEWLEVIIIFMKLKEEDFNQTYTCMAYSNKGIVISHFVLQPADASFIFLLVLLFAGLVLTFVTSVAAYKIFKIDIILHCRSFFPSIYTRAGSDGKIYDAYVVYPRMCWHGSGGSAEIFALHTLPEVLEKKCGYKLFIFGRDSLPGEVVVESVQENICKSRTLILLYTASTFSNLTSNLHFEQEVGMHRALVEGMLKVILVELEKITDYSRFPTSVLHVKRKQGVIQWWKVNGKRTSHPQLSPSSKFWKQVRYRMPVKSKTTCSSEKNGLLNL</sequence>
<dbReference type="PRINTS" id="PR01536">
    <property type="entry name" value="INTRLKN1R12F"/>
</dbReference>
<keyword evidence="7 14" id="KW-1133">Transmembrane helix</keyword>
<dbReference type="InterPro" id="IPR007110">
    <property type="entry name" value="Ig-like_dom"/>
</dbReference>
<dbReference type="GO" id="GO:0016787">
    <property type="term" value="F:hydrolase activity"/>
    <property type="evidence" value="ECO:0007669"/>
    <property type="project" value="UniProtKB-KW"/>
</dbReference>
<evidence type="ECO:0000256" key="14">
    <source>
        <dbReference type="SAM" id="Phobius"/>
    </source>
</evidence>
<evidence type="ECO:0000313" key="17">
    <source>
        <dbReference type="EMBL" id="KAI1899298.1"/>
    </source>
</evidence>
<keyword evidence="9 14" id="KW-0472">Membrane</keyword>
<feature type="transmembrane region" description="Helical" evidence="14">
    <location>
        <begin position="351"/>
        <end position="376"/>
    </location>
</feature>
<dbReference type="PRINTS" id="PR01537">
    <property type="entry name" value="INTRLKN1R1F"/>
</dbReference>
<dbReference type="InterPro" id="IPR004074">
    <property type="entry name" value="IL-1_rcpt_I/II-typ"/>
</dbReference>
<dbReference type="InterPro" id="IPR015621">
    <property type="entry name" value="IL-1_rcpt_fam"/>
</dbReference>
<dbReference type="SMART" id="SM00408">
    <property type="entry name" value="IGc2"/>
    <property type="match status" value="2"/>
</dbReference>
<comment type="similarity">
    <text evidence="2">Belongs to the interleukin-1 receptor family.</text>
</comment>
<evidence type="ECO:0000256" key="12">
    <source>
        <dbReference type="ARBA" id="ARBA00023180"/>
    </source>
</evidence>
<feature type="domain" description="Ig-like" evidence="16">
    <location>
        <begin position="31"/>
        <end position="114"/>
    </location>
</feature>
<dbReference type="InterPro" id="IPR036179">
    <property type="entry name" value="Ig-like_dom_sf"/>
</dbReference>
<dbReference type="InterPro" id="IPR003598">
    <property type="entry name" value="Ig_sub2"/>
</dbReference>
<dbReference type="OrthoDB" id="6132459at2759"/>
<dbReference type="AlphaFoldDB" id="A0A8T3DXA6"/>
<dbReference type="InterPro" id="IPR035897">
    <property type="entry name" value="Toll_tir_struct_dom_sf"/>
</dbReference>
<keyword evidence="18" id="KW-1185">Reference proteome</keyword>
<evidence type="ECO:0000256" key="2">
    <source>
        <dbReference type="ARBA" id="ARBA00009752"/>
    </source>
</evidence>
<evidence type="ECO:0000256" key="4">
    <source>
        <dbReference type="ARBA" id="ARBA00022729"/>
    </source>
</evidence>
<gene>
    <name evidence="17" type="ORF">AGOR_G00060360</name>
</gene>
<keyword evidence="11" id="KW-0675">Receptor</keyword>
<evidence type="ECO:0000259" key="16">
    <source>
        <dbReference type="PROSITE" id="PS50835"/>
    </source>
</evidence>
<comment type="caution">
    <text evidence="17">The sequence shown here is derived from an EMBL/GenBank/DDBJ whole genome shotgun (WGS) entry which is preliminary data.</text>
</comment>
<dbReference type="SMART" id="SM00255">
    <property type="entry name" value="TIR"/>
    <property type="match status" value="1"/>
</dbReference>
<evidence type="ECO:0000313" key="18">
    <source>
        <dbReference type="Proteomes" id="UP000829720"/>
    </source>
</evidence>
<dbReference type="FunFam" id="3.40.50.10140:FF:000002">
    <property type="entry name" value="Interleukin 1 receptor accessory protein"/>
    <property type="match status" value="1"/>
</dbReference>
<dbReference type="PROSITE" id="PS50835">
    <property type="entry name" value="IG_LIKE"/>
    <property type="match status" value="2"/>
</dbReference>
<dbReference type="GO" id="GO:0004908">
    <property type="term" value="F:interleukin-1 receptor activity"/>
    <property type="evidence" value="ECO:0007669"/>
    <property type="project" value="InterPro"/>
</dbReference>
<dbReference type="GO" id="GO:0016020">
    <property type="term" value="C:membrane"/>
    <property type="evidence" value="ECO:0007669"/>
    <property type="project" value="UniProtKB-SubCell"/>
</dbReference>
<dbReference type="FunFam" id="2.60.40.10:FF:000188">
    <property type="entry name" value="Interleukin-1 receptor accessory protein-like 1"/>
    <property type="match status" value="1"/>
</dbReference>
<dbReference type="InterPro" id="IPR003599">
    <property type="entry name" value="Ig_sub"/>
</dbReference>
<evidence type="ECO:0000259" key="15">
    <source>
        <dbReference type="PROSITE" id="PS50104"/>
    </source>
</evidence>
<dbReference type="SUPFAM" id="SSF48726">
    <property type="entry name" value="Immunoglobulin"/>
    <property type="match status" value="2"/>
</dbReference>
<evidence type="ECO:0000256" key="5">
    <source>
        <dbReference type="ARBA" id="ARBA00022737"/>
    </source>
</evidence>
<dbReference type="Proteomes" id="UP000829720">
    <property type="component" value="Unassembled WGS sequence"/>
</dbReference>
<keyword evidence="3 14" id="KW-0812">Transmembrane</keyword>
<dbReference type="Gene3D" id="2.60.40.10">
    <property type="entry name" value="Immunoglobulins"/>
    <property type="match status" value="3"/>
</dbReference>
<protein>
    <submittedName>
        <fullName evidence="17">Uncharacterized protein</fullName>
    </submittedName>
</protein>
<feature type="domain" description="Ig-like" evidence="16">
    <location>
        <begin position="142"/>
        <end position="229"/>
    </location>
</feature>
<keyword evidence="6" id="KW-0378">Hydrolase</keyword>
<name>A0A8T3DXA6_9TELE</name>
<dbReference type="SMART" id="SM00409">
    <property type="entry name" value="IG"/>
    <property type="match status" value="2"/>
</dbReference>
<organism evidence="17 18">
    <name type="scientific">Albula goreensis</name>
    <dbReference type="NCBI Taxonomy" id="1534307"/>
    <lineage>
        <taxon>Eukaryota</taxon>
        <taxon>Metazoa</taxon>
        <taxon>Chordata</taxon>
        <taxon>Craniata</taxon>
        <taxon>Vertebrata</taxon>
        <taxon>Euteleostomi</taxon>
        <taxon>Actinopterygii</taxon>
        <taxon>Neopterygii</taxon>
        <taxon>Teleostei</taxon>
        <taxon>Albuliformes</taxon>
        <taxon>Albulidae</taxon>
        <taxon>Albula</taxon>
    </lineage>
</organism>
<dbReference type="InterPro" id="IPR000157">
    <property type="entry name" value="TIR_dom"/>
</dbReference>
<proteinExistence type="inferred from homology"/>
<dbReference type="PANTHER" id="PTHR11890:SF3">
    <property type="entry name" value="INTERLEUKIN-1 RECEPTOR TYPE 2"/>
    <property type="match status" value="1"/>
</dbReference>
<keyword evidence="8" id="KW-0520">NAD</keyword>
<dbReference type="InterPro" id="IPR013783">
    <property type="entry name" value="Ig-like_fold"/>
</dbReference>
<evidence type="ECO:0000256" key="8">
    <source>
        <dbReference type="ARBA" id="ARBA00023027"/>
    </source>
</evidence>
<evidence type="ECO:0000256" key="6">
    <source>
        <dbReference type="ARBA" id="ARBA00022801"/>
    </source>
</evidence>
<dbReference type="SUPFAM" id="SSF52200">
    <property type="entry name" value="Toll/Interleukin receptor TIR domain"/>
    <property type="match status" value="1"/>
</dbReference>
<keyword evidence="4" id="KW-0732">Signal</keyword>
<dbReference type="PANTHER" id="PTHR11890">
    <property type="entry name" value="INTERLEUKIN-1 RECEPTOR FAMILY MEMBER"/>
    <property type="match status" value="1"/>
</dbReference>
<dbReference type="Gene3D" id="3.40.50.10140">
    <property type="entry name" value="Toll/interleukin-1 receptor homology (TIR) domain"/>
    <property type="match status" value="1"/>
</dbReference>
<comment type="subcellular location">
    <subcellularLocation>
        <location evidence="1">Membrane</location>
        <topology evidence="1">Single-pass type I membrane protein</topology>
    </subcellularLocation>
</comment>
<keyword evidence="12" id="KW-0325">Glycoprotein</keyword>
<evidence type="ECO:0000256" key="3">
    <source>
        <dbReference type="ARBA" id="ARBA00022692"/>
    </source>
</evidence>
<keyword evidence="5" id="KW-0677">Repeat</keyword>